<proteinExistence type="predicted"/>
<dbReference type="CDD" id="cd00112">
    <property type="entry name" value="LDLa"/>
    <property type="match status" value="1"/>
</dbReference>
<evidence type="ECO:0000313" key="10">
    <source>
        <dbReference type="EMBL" id="RWS22072.1"/>
    </source>
</evidence>
<evidence type="ECO:0000256" key="6">
    <source>
        <dbReference type="PROSITE-ProRule" id="PRU00124"/>
    </source>
</evidence>
<dbReference type="CDD" id="cd00190">
    <property type="entry name" value="Tryp_SPc"/>
    <property type="match status" value="1"/>
</dbReference>
<dbReference type="SUPFAM" id="SSF50494">
    <property type="entry name" value="Trypsin-like serine proteases"/>
    <property type="match status" value="1"/>
</dbReference>
<dbReference type="SUPFAM" id="SSF57424">
    <property type="entry name" value="LDL receptor-like module"/>
    <property type="match status" value="1"/>
</dbReference>
<dbReference type="PANTHER" id="PTHR24252:SF7">
    <property type="entry name" value="HYALIN"/>
    <property type="match status" value="1"/>
</dbReference>
<keyword evidence="11" id="KW-1185">Reference proteome</keyword>
<evidence type="ECO:0000313" key="11">
    <source>
        <dbReference type="Proteomes" id="UP000288716"/>
    </source>
</evidence>
<evidence type="ECO:0000256" key="3">
    <source>
        <dbReference type="ARBA" id="ARBA00022825"/>
    </source>
</evidence>
<sequence length="464" mass="51323">MVAISIFFLVINILSVLSDDACGPNKPAVFTQYTATITSPGFSTNGNYEEGLECMWIIHSHEGYNIRFTFNEVDLDEMNGCTGDALIITTDDGIAKQICGKNKPNDVIVNNNTVLIHFHSDYLYSGKGFSLTYKFTSRTTVCERNEVQCENRKCVSFPQLCNGVDDCGDDSDEMYCRKDPKEDEFTCGLTPIEPQLNDMLRVVGGFAAVEGSWPWQVDVQVKYIEPSGHICGGTLISSQFVLTAAHCFLSFRQPDKFRLVFGSYNRFETTGHEQVRYIKSYLIYPNFLDKDYAQDPLLMFDIDNDIALIKLSSPVKITERVQPVCLPSKELQLNLGTKCFATGWGTTRGTGNSNVLKQIPLYVTNTTICTGSESEYSGTTGEEYEETKICANSGIHMNGLCSGDSGGPLVYKDDKWYIVGIASHLTSGSIAGPVCAIEGSGETFAKVSAKIDWIQESMRLLNSE</sequence>
<evidence type="ECO:0000256" key="4">
    <source>
        <dbReference type="ARBA" id="ARBA00023157"/>
    </source>
</evidence>
<dbReference type="InterPro" id="IPR009003">
    <property type="entry name" value="Peptidase_S1_PA"/>
</dbReference>
<dbReference type="SMART" id="SM00042">
    <property type="entry name" value="CUB"/>
    <property type="match status" value="1"/>
</dbReference>
<name>A0A443S3G5_9ACAR</name>
<keyword evidence="7" id="KW-0732">Signal</keyword>
<keyword evidence="1" id="KW-0645">Protease</keyword>
<dbReference type="STRING" id="299467.A0A443S3G5"/>
<dbReference type="PRINTS" id="PR00722">
    <property type="entry name" value="CHYMOTRYPSIN"/>
</dbReference>
<dbReference type="InterPro" id="IPR001254">
    <property type="entry name" value="Trypsin_dom"/>
</dbReference>
<accession>A0A443S3G5</accession>
<dbReference type="InterPro" id="IPR001314">
    <property type="entry name" value="Peptidase_S1A"/>
</dbReference>
<dbReference type="InterPro" id="IPR023415">
    <property type="entry name" value="LDLR_class-A_CS"/>
</dbReference>
<feature type="disulfide bond" evidence="6">
    <location>
        <begin position="149"/>
        <end position="167"/>
    </location>
</feature>
<evidence type="ECO:0000256" key="5">
    <source>
        <dbReference type="PROSITE-ProRule" id="PRU00059"/>
    </source>
</evidence>
<feature type="signal peptide" evidence="7">
    <location>
        <begin position="1"/>
        <end position="18"/>
    </location>
</feature>
<comment type="caution">
    <text evidence="5">Lacks conserved residue(s) required for the propagation of feature annotation.</text>
</comment>
<gene>
    <name evidence="10" type="ORF">B4U80_02101</name>
</gene>
<feature type="domain" description="Peptidase S1" evidence="9">
    <location>
        <begin position="202"/>
        <end position="459"/>
    </location>
</feature>
<dbReference type="SMART" id="SM00192">
    <property type="entry name" value="LDLa"/>
    <property type="match status" value="1"/>
</dbReference>
<evidence type="ECO:0000256" key="1">
    <source>
        <dbReference type="ARBA" id="ARBA00022670"/>
    </source>
</evidence>
<keyword evidence="2" id="KW-0378">Hydrolase</keyword>
<dbReference type="Proteomes" id="UP000288716">
    <property type="component" value="Unassembled WGS sequence"/>
</dbReference>
<dbReference type="Pfam" id="PF00089">
    <property type="entry name" value="Trypsin"/>
    <property type="match status" value="1"/>
</dbReference>
<dbReference type="PROSITE" id="PS50240">
    <property type="entry name" value="TRYPSIN_DOM"/>
    <property type="match status" value="1"/>
</dbReference>
<comment type="caution">
    <text evidence="10">The sequence shown here is derived from an EMBL/GenBank/DDBJ whole genome shotgun (WGS) entry which is preliminary data.</text>
</comment>
<organism evidence="10 11">
    <name type="scientific">Leptotrombidium deliense</name>
    <dbReference type="NCBI Taxonomy" id="299467"/>
    <lineage>
        <taxon>Eukaryota</taxon>
        <taxon>Metazoa</taxon>
        <taxon>Ecdysozoa</taxon>
        <taxon>Arthropoda</taxon>
        <taxon>Chelicerata</taxon>
        <taxon>Arachnida</taxon>
        <taxon>Acari</taxon>
        <taxon>Acariformes</taxon>
        <taxon>Trombidiformes</taxon>
        <taxon>Prostigmata</taxon>
        <taxon>Anystina</taxon>
        <taxon>Parasitengona</taxon>
        <taxon>Trombiculoidea</taxon>
        <taxon>Trombiculidae</taxon>
        <taxon>Leptotrombidium</taxon>
    </lineage>
</organism>
<dbReference type="FunFam" id="2.40.10.10:FF:000118">
    <property type="entry name" value="Chymotrypsinogen A"/>
    <property type="match status" value="1"/>
</dbReference>
<dbReference type="GO" id="GO:0006508">
    <property type="term" value="P:proteolysis"/>
    <property type="evidence" value="ECO:0007669"/>
    <property type="project" value="UniProtKB-KW"/>
</dbReference>
<dbReference type="InterPro" id="IPR043504">
    <property type="entry name" value="Peptidase_S1_PA_chymotrypsin"/>
</dbReference>
<evidence type="ECO:0000256" key="2">
    <source>
        <dbReference type="ARBA" id="ARBA00022801"/>
    </source>
</evidence>
<dbReference type="VEuPathDB" id="VectorBase:LDEU009968"/>
<feature type="disulfide bond" evidence="6">
    <location>
        <begin position="161"/>
        <end position="176"/>
    </location>
</feature>
<dbReference type="Gene3D" id="4.10.400.10">
    <property type="entry name" value="Low-density Lipoprotein Receptor"/>
    <property type="match status" value="1"/>
</dbReference>
<dbReference type="EMBL" id="NCKV01009909">
    <property type="protein sequence ID" value="RWS22072.1"/>
    <property type="molecule type" value="Genomic_DNA"/>
</dbReference>
<dbReference type="PROSITE" id="PS50068">
    <property type="entry name" value="LDLRA_2"/>
    <property type="match status" value="1"/>
</dbReference>
<feature type="domain" description="CUB" evidence="8">
    <location>
        <begin position="22"/>
        <end position="136"/>
    </location>
</feature>
<evidence type="ECO:0000259" key="9">
    <source>
        <dbReference type="PROSITE" id="PS50240"/>
    </source>
</evidence>
<evidence type="ECO:0000256" key="7">
    <source>
        <dbReference type="SAM" id="SignalP"/>
    </source>
</evidence>
<dbReference type="OrthoDB" id="10051896at2759"/>
<dbReference type="GO" id="GO:0004252">
    <property type="term" value="F:serine-type endopeptidase activity"/>
    <property type="evidence" value="ECO:0007669"/>
    <property type="project" value="InterPro"/>
</dbReference>
<dbReference type="Gene3D" id="2.60.120.290">
    <property type="entry name" value="Spermadhesin, CUB domain"/>
    <property type="match status" value="1"/>
</dbReference>
<dbReference type="SMART" id="SM00020">
    <property type="entry name" value="Tryp_SPc"/>
    <property type="match status" value="1"/>
</dbReference>
<feature type="disulfide bond" evidence="6">
    <location>
        <begin position="142"/>
        <end position="154"/>
    </location>
</feature>
<feature type="chain" id="PRO_5019258412" evidence="7">
    <location>
        <begin position="19"/>
        <end position="464"/>
    </location>
</feature>
<reference evidence="10 11" key="1">
    <citation type="journal article" date="2018" name="Gigascience">
        <title>Genomes of trombidid mites reveal novel predicted allergens and laterally-transferred genes associated with secondary metabolism.</title>
        <authorList>
            <person name="Dong X."/>
            <person name="Chaisiri K."/>
            <person name="Xia D."/>
            <person name="Armstrong S.D."/>
            <person name="Fang Y."/>
            <person name="Donnelly M.J."/>
            <person name="Kadowaki T."/>
            <person name="McGarry J.W."/>
            <person name="Darby A.C."/>
            <person name="Makepeace B.L."/>
        </authorList>
    </citation>
    <scope>NUCLEOTIDE SEQUENCE [LARGE SCALE GENOMIC DNA]</scope>
    <source>
        <strain evidence="10">UoL-UT</strain>
    </source>
</reference>
<dbReference type="Pfam" id="PF00057">
    <property type="entry name" value="Ldl_recept_a"/>
    <property type="match status" value="1"/>
</dbReference>
<keyword evidence="4 6" id="KW-1015">Disulfide bond</keyword>
<dbReference type="PROSITE" id="PS01209">
    <property type="entry name" value="LDLRA_1"/>
    <property type="match status" value="1"/>
</dbReference>
<dbReference type="PANTHER" id="PTHR24252">
    <property type="entry name" value="ACROSIN-RELATED"/>
    <property type="match status" value="1"/>
</dbReference>
<protein>
    <submittedName>
        <fullName evidence="10">Plasma kallikrein-like protein</fullName>
    </submittedName>
</protein>
<keyword evidence="3" id="KW-0720">Serine protease</keyword>
<dbReference type="InterPro" id="IPR000859">
    <property type="entry name" value="CUB_dom"/>
</dbReference>
<dbReference type="Pfam" id="PF00431">
    <property type="entry name" value="CUB"/>
    <property type="match status" value="1"/>
</dbReference>
<evidence type="ECO:0000259" key="8">
    <source>
        <dbReference type="PROSITE" id="PS01180"/>
    </source>
</evidence>
<dbReference type="InterPro" id="IPR035914">
    <property type="entry name" value="Sperma_CUB_dom_sf"/>
</dbReference>
<dbReference type="CDD" id="cd00041">
    <property type="entry name" value="CUB"/>
    <property type="match status" value="1"/>
</dbReference>
<dbReference type="InterPro" id="IPR018114">
    <property type="entry name" value="TRYPSIN_HIS"/>
</dbReference>
<dbReference type="SUPFAM" id="SSF49854">
    <property type="entry name" value="Spermadhesin, CUB domain"/>
    <property type="match status" value="1"/>
</dbReference>
<dbReference type="AlphaFoldDB" id="A0A443S3G5"/>
<dbReference type="InterPro" id="IPR036055">
    <property type="entry name" value="LDL_receptor-like_sf"/>
</dbReference>
<dbReference type="PROSITE" id="PS00134">
    <property type="entry name" value="TRYPSIN_HIS"/>
    <property type="match status" value="1"/>
</dbReference>
<dbReference type="InterPro" id="IPR002172">
    <property type="entry name" value="LDrepeatLR_classA_rpt"/>
</dbReference>
<dbReference type="PROSITE" id="PS01180">
    <property type="entry name" value="CUB"/>
    <property type="match status" value="1"/>
</dbReference>
<dbReference type="Gene3D" id="2.40.10.10">
    <property type="entry name" value="Trypsin-like serine proteases"/>
    <property type="match status" value="1"/>
</dbReference>